<accession>A0A2K8QKU9</accession>
<reference evidence="6" key="1">
    <citation type="journal article" date="2018" name="Genome Announc.">
        <title>Complete genome sequence of a Dickeya fangzhongdai type strain causing bleeding canker of pear tree trunks.</title>
        <authorList>
            <person name="Zhao Y."/>
            <person name="Tian Y."/>
            <person name="Li X."/>
            <person name="Hu B."/>
        </authorList>
    </citation>
    <scope>NUCLEOTIDE SEQUENCE [LARGE SCALE GENOMIC DNA]</scope>
    <source>
        <strain evidence="6">DSM 101947</strain>
    </source>
</reference>
<keyword evidence="6" id="KW-1185">Reference proteome</keyword>
<dbReference type="Gene3D" id="2.60.40.10">
    <property type="entry name" value="Immunoglobulins"/>
    <property type="match status" value="1"/>
</dbReference>
<dbReference type="InterPro" id="IPR013783">
    <property type="entry name" value="Ig-like_fold"/>
</dbReference>
<dbReference type="GeneID" id="66564410"/>
<dbReference type="SUPFAM" id="SSF49899">
    <property type="entry name" value="Concanavalin A-like lectins/glucanases"/>
    <property type="match status" value="1"/>
</dbReference>
<dbReference type="InterPro" id="IPR036116">
    <property type="entry name" value="FN3_sf"/>
</dbReference>
<evidence type="ECO:0000313" key="5">
    <source>
        <dbReference type="EMBL" id="ATZ94032.1"/>
    </source>
</evidence>
<dbReference type="Pfam" id="PF05426">
    <property type="entry name" value="Alginate_lyase"/>
    <property type="match status" value="1"/>
</dbReference>
<dbReference type="InterPro" id="IPR008929">
    <property type="entry name" value="Chondroitin_lyas"/>
</dbReference>
<evidence type="ECO:0000259" key="4">
    <source>
        <dbReference type="Pfam" id="PF05426"/>
    </source>
</evidence>
<dbReference type="Pfam" id="PF13385">
    <property type="entry name" value="Laminin_G_3"/>
    <property type="match status" value="1"/>
</dbReference>
<proteinExistence type="predicted"/>
<organism evidence="5 6">
    <name type="scientific">Dickeya fangzhongdai</name>
    <dbReference type="NCBI Taxonomy" id="1778540"/>
    <lineage>
        <taxon>Bacteria</taxon>
        <taxon>Pseudomonadati</taxon>
        <taxon>Pseudomonadota</taxon>
        <taxon>Gammaproteobacteria</taxon>
        <taxon>Enterobacterales</taxon>
        <taxon>Pectobacteriaceae</taxon>
        <taxon>Dickeya</taxon>
    </lineage>
</organism>
<dbReference type="InterPro" id="IPR013320">
    <property type="entry name" value="ConA-like_dom_sf"/>
</dbReference>
<dbReference type="Gene3D" id="2.60.120.200">
    <property type="match status" value="1"/>
</dbReference>
<evidence type="ECO:0000256" key="3">
    <source>
        <dbReference type="SAM" id="MobiDB-lite"/>
    </source>
</evidence>
<evidence type="ECO:0000256" key="1">
    <source>
        <dbReference type="ARBA" id="ARBA00022729"/>
    </source>
</evidence>
<dbReference type="GO" id="GO:0042597">
    <property type="term" value="C:periplasmic space"/>
    <property type="evidence" value="ECO:0007669"/>
    <property type="project" value="InterPro"/>
</dbReference>
<sequence>MKRIPHTLQRDFPSTPEADATPVTTQKQLDSMPRRRFLQAGASIVFSGLLGRFRSSFLTRAIVAAATGTVAPALHAENRTFTHPGLLHTEDDFVRISKKLATGEKPWVDGWEPFVKDAYSQLGATPRATETIVRGGDGQNFSLLYVDVQRSYRLAVRWKITQDTAYAEEAIKYLNAWSSTLKTVTGNADRWLAAGIYGYQFANVAEIMRSYSGWAAADLERFQNMMLTVFYPMSRQFLDVHNGADITNYWANWDQCAIANILAIGVLCDRPDIYQEAIDYYKYGQGNGAGMQAVVHVHPGYLGQWQESGRDQGHTTLGISLGAAFCEMAWNQGDDIYGYDNNRFLAGAEFVAKSNLNDETGGFYAMPWMNYRNRHGLMEAVSSSSQGNKRPCWEAIYNHYAKRKGIATPYVFKQVQKVYPEYGGGGDGTGYGTLLFSRDLAVETTALRPSGLTANRRGDKVELSWWGVVGATRYTLERATVANGPFTVIATDIIDLLTYSDSDITRAASYYYRVKAFIAGGETAASDTVRVPIQVEEIFHLALNEGSGITAADSTGKWGVSSLSGGASWGTGPDGTGTALVLDGVDGYLKLPDGPLSKLGDFTIETRFCADDSRSWGRIFDIGSGERRWISLTPFGNNGKPTFRISILHGYMVEGVTADTTFPVGKWVHVAMTLSGNICIVYIDGIEVGRNEKFTLAPYQLGVAESAYLGRSQYARDANIKGRYDYFRILSGALSSVDIAALARK</sequence>
<dbReference type="RefSeq" id="WP_100849334.1">
    <property type="nucleotide sequence ID" value="NZ_BMJF01000001.1"/>
</dbReference>
<dbReference type="KEGG" id="dfn:CVE23_08690"/>
<keyword evidence="2" id="KW-0456">Lyase</keyword>
<dbReference type="GO" id="GO:0016829">
    <property type="term" value="F:lyase activity"/>
    <property type="evidence" value="ECO:0007669"/>
    <property type="project" value="UniProtKB-KW"/>
</dbReference>
<dbReference type="AlphaFoldDB" id="A0A2K8QKU9"/>
<feature type="region of interest" description="Disordered" evidence="3">
    <location>
        <begin position="1"/>
        <end position="25"/>
    </location>
</feature>
<protein>
    <recommendedName>
        <fullName evidence="4">Alginate lyase domain-containing protein</fullName>
    </recommendedName>
</protein>
<feature type="domain" description="Alginate lyase" evidence="4">
    <location>
        <begin position="149"/>
        <end position="357"/>
    </location>
</feature>
<evidence type="ECO:0000256" key="2">
    <source>
        <dbReference type="ARBA" id="ARBA00023239"/>
    </source>
</evidence>
<dbReference type="EMBL" id="CP025003">
    <property type="protein sequence ID" value="ATZ94032.1"/>
    <property type="molecule type" value="Genomic_DNA"/>
</dbReference>
<gene>
    <name evidence="5" type="ORF">CVE23_08690</name>
</gene>
<dbReference type="Proteomes" id="UP000231901">
    <property type="component" value="Chromosome"/>
</dbReference>
<dbReference type="Gene3D" id="1.50.10.100">
    <property type="entry name" value="Chondroitin AC/alginate lyase"/>
    <property type="match status" value="1"/>
</dbReference>
<keyword evidence="1" id="KW-0732">Signal</keyword>
<name>A0A2K8QKU9_9GAMM</name>
<dbReference type="SUPFAM" id="SSF48230">
    <property type="entry name" value="Chondroitin AC/alginate lyase"/>
    <property type="match status" value="1"/>
</dbReference>
<dbReference type="SUPFAM" id="SSF49265">
    <property type="entry name" value="Fibronectin type III"/>
    <property type="match status" value="1"/>
</dbReference>
<dbReference type="InterPro" id="IPR008397">
    <property type="entry name" value="Alginate_lyase_dom"/>
</dbReference>
<evidence type="ECO:0000313" key="6">
    <source>
        <dbReference type="Proteomes" id="UP000231901"/>
    </source>
</evidence>